<accession>A0A7X0VB33</accession>
<name>A0A7X0VB33_9ACTN</name>
<proteinExistence type="predicted"/>
<dbReference type="AlphaFoldDB" id="A0A7X0VB33"/>
<evidence type="ECO:0000313" key="1">
    <source>
        <dbReference type="EMBL" id="MBB6628226.1"/>
    </source>
</evidence>
<comment type="caution">
    <text evidence="1">The sequence shown here is derived from an EMBL/GenBank/DDBJ whole genome shotgun (WGS) entry which is preliminary data.</text>
</comment>
<dbReference type="EMBL" id="JACKXE010000001">
    <property type="protein sequence ID" value="MBB6628226.1"/>
    <property type="molecule type" value="Genomic_DNA"/>
</dbReference>
<dbReference type="Gene3D" id="3.50.50.60">
    <property type="entry name" value="FAD/NAD(P)-binding domain"/>
    <property type="match status" value="1"/>
</dbReference>
<protein>
    <submittedName>
        <fullName evidence="1">NAD(P)/FAD-dependent oxidoreductase</fullName>
    </submittedName>
</protein>
<dbReference type="Proteomes" id="UP000523955">
    <property type="component" value="Unassembled WGS sequence"/>
</dbReference>
<sequence>MWHGARVTPAQRLVDVDYLVVGAGASGMAFTDALIDHADGVRVALVDRRAGVGGHWREAYPFVRLHQSSTFYGVASTLLGGGRIQTEGPEAGLHERADQPTIQAYYDGVLADRMLGSGRVELFAGCEYSGDRTFRDLATGERFEVPERCRVVDARYLAPEIPAETPPRFGVADGVRVIPVNDLPRVEDAPSEYVVVGSGKTATDAIVWLLGHDVDPGAICWVRPRDPWMLNRAVIQPDPAIYLAMVADMLGVCASAPSLDEVFLGLEDAGIMLRIDRSVTPTMAKAPTLGTWELQRLRTVENVVRRGHIVTAHRGRLEFADGSVAVADDALVVNCAADGLKQPPLVPIWQPEAITLQPIRAGFPCFGAALAGYVEATRPAGSEGGDAEKNRLARPSSFGNSLTDWATMNVVGLQNSAAFNSEPDIKDWADRCALNPARIAPDHPGSPELDEAVARMRANVGPGLAHLAALRDERLAEAPPR</sequence>
<evidence type="ECO:0000313" key="2">
    <source>
        <dbReference type="Proteomes" id="UP000523955"/>
    </source>
</evidence>
<gene>
    <name evidence="1" type="ORF">H5V45_12935</name>
</gene>
<reference evidence="1 2" key="1">
    <citation type="submission" date="2020-08" db="EMBL/GenBank/DDBJ databases">
        <authorList>
            <person name="Seo M.-J."/>
        </authorList>
    </citation>
    <scope>NUCLEOTIDE SEQUENCE [LARGE SCALE GENOMIC DNA]</scope>
    <source>
        <strain evidence="1 2">KIGAM211</strain>
    </source>
</reference>
<dbReference type="SUPFAM" id="SSF51905">
    <property type="entry name" value="FAD/NAD(P)-binding domain"/>
    <property type="match status" value="1"/>
</dbReference>
<organism evidence="1 2">
    <name type="scientific">Nocardioides luti</name>
    <dbReference type="NCBI Taxonomy" id="2761101"/>
    <lineage>
        <taxon>Bacteria</taxon>
        <taxon>Bacillati</taxon>
        <taxon>Actinomycetota</taxon>
        <taxon>Actinomycetes</taxon>
        <taxon>Propionibacteriales</taxon>
        <taxon>Nocardioidaceae</taxon>
        <taxon>Nocardioides</taxon>
    </lineage>
</organism>
<keyword evidence="2" id="KW-1185">Reference proteome</keyword>
<dbReference type="Pfam" id="PF13450">
    <property type="entry name" value="NAD_binding_8"/>
    <property type="match status" value="1"/>
</dbReference>
<dbReference type="InterPro" id="IPR036188">
    <property type="entry name" value="FAD/NAD-bd_sf"/>
</dbReference>